<feature type="domain" description="Beta-lactamase-related" evidence="2">
    <location>
        <begin position="31"/>
        <end position="337"/>
    </location>
</feature>
<evidence type="ECO:0000259" key="2">
    <source>
        <dbReference type="Pfam" id="PF00144"/>
    </source>
</evidence>
<dbReference type="EMBL" id="JAVDWR010000004">
    <property type="protein sequence ID" value="MDR7120949.1"/>
    <property type="molecule type" value="Genomic_DNA"/>
</dbReference>
<evidence type="ECO:0000313" key="4">
    <source>
        <dbReference type="Proteomes" id="UP001257909"/>
    </source>
</evidence>
<dbReference type="SUPFAM" id="SSF56601">
    <property type="entry name" value="beta-lactamase/transpeptidase-like"/>
    <property type="match status" value="1"/>
</dbReference>
<dbReference type="InterPro" id="IPR050789">
    <property type="entry name" value="Diverse_Enzym_Activities"/>
</dbReference>
<name>A0ABU1VZ17_9GAMM</name>
<gene>
    <name evidence="3" type="ORF">J2W69_001887</name>
</gene>
<dbReference type="Proteomes" id="UP001257909">
    <property type="component" value="Unassembled WGS sequence"/>
</dbReference>
<proteinExistence type="predicted"/>
<reference evidence="3 4" key="1">
    <citation type="submission" date="2023-07" db="EMBL/GenBank/DDBJ databases">
        <title>Sorghum-associated microbial communities from plants grown in Nebraska, USA.</title>
        <authorList>
            <person name="Schachtman D."/>
        </authorList>
    </citation>
    <scope>NUCLEOTIDE SEQUENCE [LARGE SCALE GENOMIC DNA]</scope>
    <source>
        <strain evidence="3 4">4138</strain>
    </source>
</reference>
<organism evidence="3 4">
    <name type="scientific">Rheinheimera soli</name>
    <dbReference type="NCBI Taxonomy" id="443616"/>
    <lineage>
        <taxon>Bacteria</taxon>
        <taxon>Pseudomonadati</taxon>
        <taxon>Pseudomonadota</taxon>
        <taxon>Gammaproteobacteria</taxon>
        <taxon>Chromatiales</taxon>
        <taxon>Chromatiaceae</taxon>
        <taxon>Rheinheimera</taxon>
    </lineage>
</organism>
<keyword evidence="1" id="KW-0378">Hydrolase</keyword>
<evidence type="ECO:0000256" key="1">
    <source>
        <dbReference type="ARBA" id="ARBA00022801"/>
    </source>
</evidence>
<evidence type="ECO:0000313" key="3">
    <source>
        <dbReference type="EMBL" id="MDR7120949.1"/>
    </source>
</evidence>
<dbReference type="InterPro" id="IPR012338">
    <property type="entry name" value="Beta-lactam/transpept-like"/>
</dbReference>
<dbReference type="PANTHER" id="PTHR43283:SF11">
    <property type="entry name" value="BETA-LACTAMASE-RELATED DOMAIN-CONTAINING PROTEIN"/>
    <property type="match status" value="1"/>
</dbReference>
<dbReference type="PANTHER" id="PTHR43283">
    <property type="entry name" value="BETA-LACTAMASE-RELATED"/>
    <property type="match status" value="1"/>
</dbReference>
<keyword evidence="4" id="KW-1185">Reference proteome</keyword>
<sequence>MAPWVCAEELLQPQSTTPYQQQAELLLQSLVDVTEVPAFSMAIVHRGELVAAVAVGHADREKQQPATPAHLFRLASVSKVVGASMLAELVMDNKLDPDKALGHYYPELSKQYHAITMRQLLAHTSGMPHYQPIDGFIEKNHYTTATAALATLKDRSLLSLPGTAYEYSTHGYTLAGAIFEKITGQTLQQSLPQYMKSFTGKPTPLIENIHALHPLSASLYERSGDQVNNIMFDDHSFSVFGAGLSATATDLAYFGAQVLNKSRSSDSYQRLLFTAVTTSDGRPTGDAKGQVGFGWRIGKSEQGKTIYHHAGTTPGARSVLLLYPEQDLSIVFLSNSRWISSIEKTANTLVELYLSGAESVVLPTTQSYTLNYKAETFTGSIRCADALCTLMNDKSQLSEWLKKFNPTSQHSANWPIYAFRSANDKRLIMVTKVGFIDLTGTLDASDYQGDAGTDRKISLTLHEVLKAAPAL</sequence>
<dbReference type="Pfam" id="PF00144">
    <property type="entry name" value="Beta-lactamase"/>
    <property type="match status" value="1"/>
</dbReference>
<dbReference type="Gene3D" id="3.40.710.10">
    <property type="entry name" value="DD-peptidase/beta-lactamase superfamily"/>
    <property type="match status" value="1"/>
</dbReference>
<accession>A0ABU1VZ17</accession>
<dbReference type="RefSeq" id="WP_310277181.1">
    <property type="nucleotide sequence ID" value="NZ_JAVDWR010000004.1"/>
</dbReference>
<comment type="caution">
    <text evidence="3">The sequence shown here is derived from an EMBL/GenBank/DDBJ whole genome shotgun (WGS) entry which is preliminary data.</text>
</comment>
<protein>
    <submittedName>
        <fullName evidence="3">CubicO group peptidase (Beta-lactamase class C family)</fullName>
    </submittedName>
</protein>
<dbReference type="InterPro" id="IPR001466">
    <property type="entry name" value="Beta-lactam-related"/>
</dbReference>